<accession>A0A9R1ULK4</accession>
<protein>
    <submittedName>
        <fullName evidence="2">Uncharacterized protein</fullName>
    </submittedName>
</protein>
<proteinExistence type="predicted"/>
<evidence type="ECO:0000256" key="1">
    <source>
        <dbReference type="SAM" id="Phobius"/>
    </source>
</evidence>
<comment type="caution">
    <text evidence="2">The sequence shown here is derived from an EMBL/GenBank/DDBJ whole genome shotgun (WGS) entry which is preliminary data.</text>
</comment>
<dbReference type="AlphaFoldDB" id="A0A9R1ULK4"/>
<sequence length="92" mass="11159">MDFYGRYLWQQIQDEYIILIFDLDEFNRHLFAVFIKIEEYLNPTHPRLTSRPTYTLHGFAYAFKLFEILIFYIWVIETFPNNRIVGTPTLGC</sequence>
<evidence type="ECO:0000313" key="3">
    <source>
        <dbReference type="Proteomes" id="UP000235145"/>
    </source>
</evidence>
<keyword evidence="1" id="KW-0472">Membrane</keyword>
<keyword evidence="1" id="KW-0812">Transmembrane</keyword>
<feature type="transmembrane region" description="Helical" evidence="1">
    <location>
        <begin position="54"/>
        <end position="75"/>
    </location>
</feature>
<dbReference type="EMBL" id="NBSK02000008">
    <property type="protein sequence ID" value="KAJ0189463.1"/>
    <property type="molecule type" value="Genomic_DNA"/>
</dbReference>
<keyword evidence="3" id="KW-1185">Reference proteome</keyword>
<keyword evidence="1" id="KW-1133">Transmembrane helix</keyword>
<gene>
    <name evidence="2" type="ORF">LSAT_V11C800451270</name>
</gene>
<reference evidence="2 3" key="1">
    <citation type="journal article" date="2017" name="Nat. Commun.">
        <title>Genome assembly with in vitro proximity ligation data and whole-genome triplication in lettuce.</title>
        <authorList>
            <person name="Reyes-Chin-Wo S."/>
            <person name="Wang Z."/>
            <person name="Yang X."/>
            <person name="Kozik A."/>
            <person name="Arikit S."/>
            <person name="Song C."/>
            <person name="Xia L."/>
            <person name="Froenicke L."/>
            <person name="Lavelle D.O."/>
            <person name="Truco M.J."/>
            <person name="Xia R."/>
            <person name="Zhu S."/>
            <person name="Xu C."/>
            <person name="Xu H."/>
            <person name="Xu X."/>
            <person name="Cox K."/>
            <person name="Korf I."/>
            <person name="Meyers B.C."/>
            <person name="Michelmore R.W."/>
        </authorList>
    </citation>
    <scope>NUCLEOTIDE SEQUENCE [LARGE SCALE GENOMIC DNA]</scope>
    <source>
        <strain evidence="3">cv. Salinas</strain>
        <tissue evidence="2">Seedlings</tissue>
    </source>
</reference>
<name>A0A9R1ULK4_LACSA</name>
<organism evidence="2 3">
    <name type="scientific">Lactuca sativa</name>
    <name type="common">Garden lettuce</name>
    <dbReference type="NCBI Taxonomy" id="4236"/>
    <lineage>
        <taxon>Eukaryota</taxon>
        <taxon>Viridiplantae</taxon>
        <taxon>Streptophyta</taxon>
        <taxon>Embryophyta</taxon>
        <taxon>Tracheophyta</taxon>
        <taxon>Spermatophyta</taxon>
        <taxon>Magnoliopsida</taxon>
        <taxon>eudicotyledons</taxon>
        <taxon>Gunneridae</taxon>
        <taxon>Pentapetalae</taxon>
        <taxon>asterids</taxon>
        <taxon>campanulids</taxon>
        <taxon>Asterales</taxon>
        <taxon>Asteraceae</taxon>
        <taxon>Cichorioideae</taxon>
        <taxon>Cichorieae</taxon>
        <taxon>Lactucinae</taxon>
        <taxon>Lactuca</taxon>
    </lineage>
</organism>
<dbReference type="Proteomes" id="UP000235145">
    <property type="component" value="Unassembled WGS sequence"/>
</dbReference>
<evidence type="ECO:0000313" key="2">
    <source>
        <dbReference type="EMBL" id="KAJ0189463.1"/>
    </source>
</evidence>